<dbReference type="GO" id="GO:0010506">
    <property type="term" value="P:regulation of autophagy"/>
    <property type="evidence" value="ECO:0007669"/>
    <property type="project" value="TreeGrafter"/>
</dbReference>
<evidence type="ECO:0000256" key="1">
    <source>
        <dbReference type="ARBA" id="ARBA00000707"/>
    </source>
</evidence>
<gene>
    <name evidence="17" type="primary">USP10</name>
    <name evidence="17" type="synonym">LOC108926342</name>
</gene>
<dbReference type="PROSITE" id="PS50235">
    <property type="entry name" value="USP_3"/>
    <property type="match status" value="1"/>
</dbReference>
<dbReference type="InterPro" id="IPR038765">
    <property type="entry name" value="Papain-like_cys_pep_sf"/>
</dbReference>
<name>A0A8C9VN23_SCLFO</name>
<dbReference type="Proteomes" id="UP000694397">
    <property type="component" value="Chromosome 7"/>
</dbReference>
<keyword evidence="12" id="KW-0234">DNA repair</keyword>
<dbReference type="CDD" id="cd02257">
    <property type="entry name" value="Peptidase_C19"/>
    <property type="match status" value="1"/>
</dbReference>
<dbReference type="InterPro" id="IPR018200">
    <property type="entry name" value="USP_CS"/>
</dbReference>
<dbReference type="GO" id="GO:0006914">
    <property type="term" value="P:autophagy"/>
    <property type="evidence" value="ECO:0007669"/>
    <property type="project" value="UniProtKB-KW"/>
</dbReference>
<keyword evidence="10 14" id="KW-0788">Thiol protease</keyword>
<dbReference type="GO" id="GO:0030330">
    <property type="term" value="P:DNA damage response, signal transduction by p53 class mediator"/>
    <property type="evidence" value="ECO:0007669"/>
    <property type="project" value="TreeGrafter"/>
</dbReference>
<dbReference type="PANTHER" id="PTHR24006">
    <property type="entry name" value="UBIQUITIN CARBOXYL-TERMINAL HYDROLASE"/>
    <property type="match status" value="1"/>
</dbReference>
<keyword evidence="5" id="KW-0963">Cytoplasm</keyword>
<dbReference type="PROSITE" id="PS00972">
    <property type="entry name" value="USP_1"/>
    <property type="match status" value="1"/>
</dbReference>
<feature type="region of interest" description="Disordered" evidence="15">
    <location>
        <begin position="110"/>
        <end position="133"/>
    </location>
</feature>
<protein>
    <recommendedName>
        <fullName evidence="14">Ubiquitin carboxyl-terminal hydrolase</fullName>
        <ecNumber evidence="14">3.4.19.12</ecNumber>
    </recommendedName>
</protein>
<dbReference type="Ensembl" id="ENSSFOT00015068439.1">
    <property type="protein sequence ID" value="ENSSFOP00015062375.1"/>
    <property type="gene ID" value="ENSSFOG00015019425.2"/>
</dbReference>
<feature type="region of interest" description="Disordered" evidence="15">
    <location>
        <begin position="177"/>
        <end position="217"/>
    </location>
</feature>
<proteinExistence type="inferred from homology"/>
<evidence type="ECO:0000313" key="17">
    <source>
        <dbReference type="Ensembl" id="ENSSFOP00015062375.1"/>
    </source>
</evidence>
<evidence type="ECO:0000313" key="18">
    <source>
        <dbReference type="Proteomes" id="UP000694397"/>
    </source>
</evidence>
<keyword evidence="8 14" id="KW-0833">Ubl conjugation pathway</keyword>
<evidence type="ECO:0000256" key="7">
    <source>
        <dbReference type="ARBA" id="ARBA00022763"/>
    </source>
</evidence>
<reference evidence="17 18" key="1">
    <citation type="submission" date="2019-04" db="EMBL/GenBank/DDBJ databases">
        <authorList>
            <consortium name="Wellcome Sanger Institute Data Sharing"/>
        </authorList>
    </citation>
    <scope>NUCLEOTIDE SEQUENCE [LARGE SCALE GENOMIC DNA]</scope>
</reference>
<dbReference type="Pfam" id="PF00443">
    <property type="entry name" value="UCH"/>
    <property type="match status" value="1"/>
</dbReference>
<keyword evidence="6 14" id="KW-0645">Protease</keyword>
<dbReference type="Gene3D" id="3.90.70.10">
    <property type="entry name" value="Cysteine proteinases"/>
    <property type="match status" value="1"/>
</dbReference>
<keyword evidence="11" id="KW-0072">Autophagy</keyword>
<reference evidence="17" key="3">
    <citation type="submission" date="2025-09" db="UniProtKB">
        <authorList>
            <consortium name="Ensembl"/>
        </authorList>
    </citation>
    <scope>IDENTIFICATION</scope>
</reference>
<dbReference type="GO" id="GO:0005634">
    <property type="term" value="C:nucleus"/>
    <property type="evidence" value="ECO:0007669"/>
    <property type="project" value="UniProtKB-SubCell"/>
</dbReference>
<dbReference type="EC" id="3.4.19.12" evidence="14"/>
<comment type="catalytic activity">
    <reaction evidence="1 14">
        <text>Thiol-dependent hydrolysis of ester, thioester, amide, peptide and isopeptide bonds formed by the C-terminal Gly of ubiquitin (a 76-residue protein attached to proteins as an intracellular targeting signal).</text>
        <dbReference type="EC" id="3.4.19.12"/>
    </reaction>
</comment>
<dbReference type="SUPFAM" id="SSF54001">
    <property type="entry name" value="Cysteine proteinases"/>
    <property type="match status" value="1"/>
</dbReference>
<evidence type="ECO:0000256" key="11">
    <source>
        <dbReference type="ARBA" id="ARBA00023006"/>
    </source>
</evidence>
<evidence type="ECO:0000256" key="5">
    <source>
        <dbReference type="ARBA" id="ARBA00022490"/>
    </source>
</evidence>
<dbReference type="FunFam" id="3.90.70.10:FF:000015">
    <property type="entry name" value="Ubiquitin specific peptidase 10"/>
    <property type="match status" value="1"/>
</dbReference>
<keyword evidence="7" id="KW-0227">DNA damage</keyword>
<dbReference type="InterPro" id="IPR001394">
    <property type="entry name" value="Peptidase_C19_UCH"/>
</dbReference>
<dbReference type="InterPro" id="IPR050164">
    <property type="entry name" value="Peptidase_C19"/>
</dbReference>
<comment type="similarity">
    <text evidence="4">Belongs to the peptidase C19 family. USP10 subfamily.</text>
</comment>
<sequence>MIPLPPFQYIFGEFSADEFNRFFTTPRSYVEVNITVFCCVQAYERICFGVDEPMGLEPLVLKDSTCKVSSTLNPQAPEFIAGCQAVPKSLSSLQDGNGVDFSTTDGVDLEGGPVLGGLEQRERKKKKKRPPGYYSYLEGSGSSSMIHAKVAGLVNGHTSVTPTESEDMLAETCDSHIESSPHMRITSSDSNDATNSSSSSDSGGAAEGVRTAGAPAPENSEVLCGARQCPGPACMPTIPTASALRPHVARAADEPVNRGPNNQAALNGPGVSCEVEELQPRVPQQVAESASGETWPGGVPTASSIAPSSAVSQLKSWASLFHNSKPLPVGLPAYVGVKNIPAPVPGAATTAPAVEQVREVNESHPVHVTEDPLAPRLADLIENVKLIHKPVSLQPRGLINKGNWCYINATLQALVACPPMYHLMKSLPIVSEMQASSSSTPMINNFVRLVSEFSNMPVPPKAKTQVGDKMMKDIRAGVPFEPDYIYRLLTVIKSSLSEKGRQEDAEEYLGYILNGLHEEMLALKKLLSPQEGKASTLNGPVSQPRAQEDMAERQEEGSDDEWEQVGPRNKTSVTRQADFIRTPITDIFGGHIRSVVYQQSSKESATLQLFFTLQLDIQSEKIHTVQEALESLVARESVHGYTSRTKQEIEISRRVTLEELPPVLVLHLKRFVFEKSGGCQKLVKNVDYPVDLEISRDLLSPGVRSKIFKGQRTYRLFAVVYHHGNSATGGHYTTDVFHIGLNGWLRIDDQTVKVVSQQQVLKQNAERTAYLLYYRRVDLL</sequence>
<dbReference type="GO" id="GO:0006508">
    <property type="term" value="P:proteolysis"/>
    <property type="evidence" value="ECO:0007669"/>
    <property type="project" value="UniProtKB-KW"/>
</dbReference>
<evidence type="ECO:0000256" key="14">
    <source>
        <dbReference type="RuleBase" id="RU366025"/>
    </source>
</evidence>
<feature type="domain" description="USP" evidence="16">
    <location>
        <begin position="396"/>
        <end position="777"/>
    </location>
</feature>
<evidence type="ECO:0000256" key="4">
    <source>
        <dbReference type="ARBA" id="ARBA00005427"/>
    </source>
</evidence>
<accession>A0A8C9VN23</accession>
<evidence type="ECO:0000259" key="16">
    <source>
        <dbReference type="PROSITE" id="PS50235"/>
    </source>
</evidence>
<dbReference type="PROSITE" id="PS00973">
    <property type="entry name" value="USP_2"/>
    <property type="match status" value="1"/>
</dbReference>
<evidence type="ECO:0000256" key="10">
    <source>
        <dbReference type="ARBA" id="ARBA00022807"/>
    </source>
</evidence>
<evidence type="ECO:0000256" key="8">
    <source>
        <dbReference type="ARBA" id="ARBA00022786"/>
    </source>
</evidence>
<feature type="region of interest" description="Disordered" evidence="15">
    <location>
        <begin position="532"/>
        <end position="570"/>
    </location>
</feature>
<dbReference type="GO" id="GO:0006281">
    <property type="term" value="P:DNA repair"/>
    <property type="evidence" value="ECO:0007669"/>
    <property type="project" value="UniProtKB-KW"/>
</dbReference>
<feature type="compositionally biased region" description="Basic and acidic residues" evidence="15">
    <location>
        <begin position="546"/>
        <end position="556"/>
    </location>
</feature>
<keyword evidence="13" id="KW-0539">Nucleus</keyword>
<dbReference type="GO" id="GO:0004843">
    <property type="term" value="F:cysteine-type deubiquitinase activity"/>
    <property type="evidence" value="ECO:0007669"/>
    <property type="project" value="UniProtKB-UniRule"/>
</dbReference>
<evidence type="ECO:0000256" key="2">
    <source>
        <dbReference type="ARBA" id="ARBA00004123"/>
    </source>
</evidence>
<evidence type="ECO:0000256" key="15">
    <source>
        <dbReference type="SAM" id="MobiDB-lite"/>
    </source>
</evidence>
<dbReference type="InterPro" id="IPR028889">
    <property type="entry name" value="USP"/>
</dbReference>
<organism evidence="17 18">
    <name type="scientific">Scleropages formosus</name>
    <name type="common">Asian bonytongue</name>
    <name type="synonym">Osteoglossum formosum</name>
    <dbReference type="NCBI Taxonomy" id="113540"/>
    <lineage>
        <taxon>Eukaryota</taxon>
        <taxon>Metazoa</taxon>
        <taxon>Chordata</taxon>
        <taxon>Craniata</taxon>
        <taxon>Vertebrata</taxon>
        <taxon>Euteleostomi</taxon>
        <taxon>Actinopterygii</taxon>
        <taxon>Neopterygii</taxon>
        <taxon>Teleostei</taxon>
        <taxon>Osteoglossocephala</taxon>
        <taxon>Osteoglossomorpha</taxon>
        <taxon>Osteoglossiformes</taxon>
        <taxon>Osteoglossidae</taxon>
        <taxon>Scleropages</taxon>
    </lineage>
</organism>
<evidence type="ECO:0000256" key="9">
    <source>
        <dbReference type="ARBA" id="ARBA00022801"/>
    </source>
</evidence>
<dbReference type="GO" id="GO:0005829">
    <property type="term" value="C:cytosol"/>
    <property type="evidence" value="ECO:0007669"/>
    <property type="project" value="TreeGrafter"/>
</dbReference>
<dbReference type="GeneTree" id="ENSGT00550000074994"/>
<feature type="compositionally biased region" description="Polar residues" evidence="15">
    <location>
        <begin position="533"/>
        <end position="545"/>
    </location>
</feature>
<evidence type="ECO:0000256" key="12">
    <source>
        <dbReference type="ARBA" id="ARBA00023204"/>
    </source>
</evidence>
<dbReference type="GO" id="GO:0016579">
    <property type="term" value="P:protein deubiquitination"/>
    <property type="evidence" value="ECO:0007669"/>
    <property type="project" value="InterPro"/>
</dbReference>
<evidence type="ECO:0000256" key="3">
    <source>
        <dbReference type="ARBA" id="ARBA00004496"/>
    </source>
</evidence>
<comment type="subcellular location">
    <subcellularLocation>
        <location evidence="3">Cytoplasm</location>
    </subcellularLocation>
    <subcellularLocation>
        <location evidence="2">Nucleus</location>
    </subcellularLocation>
</comment>
<dbReference type="AlphaFoldDB" id="A0A8C9VN23"/>
<keyword evidence="18" id="KW-1185">Reference proteome</keyword>
<evidence type="ECO:0000256" key="13">
    <source>
        <dbReference type="ARBA" id="ARBA00023242"/>
    </source>
</evidence>
<reference evidence="17" key="2">
    <citation type="submission" date="2025-08" db="UniProtKB">
        <authorList>
            <consortium name="Ensembl"/>
        </authorList>
    </citation>
    <scope>IDENTIFICATION</scope>
</reference>
<dbReference type="PANTHER" id="PTHR24006:SF687">
    <property type="entry name" value="UBIQUITIN CARBOXYL-TERMINAL HYDROLASE 10"/>
    <property type="match status" value="1"/>
</dbReference>
<evidence type="ECO:0000256" key="6">
    <source>
        <dbReference type="ARBA" id="ARBA00022670"/>
    </source>
</evidence>
<keyword evidence="9 14" id="KW-0378">Hydrolase</keyword>
<feature type="compositionally biased region" description="Low complexity" evidence="15">
    <location>
        <begin position="186"/>
        <end position="204"/>
    </location>
</feature>